<dbReference type="PANTHER" id="PTHR43065">
    <property type="entry name" value="SENSOR HISTIDINE KINASE"/>
    <property type="match status" value="1"/>
</dbReference>
<evidence type="ECO:0000259" key="11">
    <source>
        <dbReference type="PROSITE" id="PS50109"/>
    </source>
</evidence>
<evidence type="ECO:0000313" key="12">
    <source>
        <dbReference type="EMBL" id="MVX55871.1"/>
    </source>
</evidence>
<dbReference type="OrthoDB" id="8872837at2"/>
<dbReference type="Gene3D" id="3.40.190.10">
    <property type="entry name" value="Periplasmic binding protein-like II"/>
    <property type="match status" value="1"/>
</dbReference>
<dbReference type="SUPFAM" id="SSF53850">
    <property type="entry name" value="Periplasmic binding protein-like II"/>
    <property type="match status" value="1"/>
</dbReference>
<dbReference type="CDD" id="cd00082">
    <property type="entry name" value="HisKA"/>
    <property type="match status" value="1"/>
</dbReference>
<evidence type="ECO:0000256" key="8">
    <source>
        <dbReference type="ARBA" id="ARBA00023012"/>
    </source>
</evidence>
<keyword evidence="10" id="KW-0732">Signal</keyword>
<dbReference type="GO" id="GO:0005524">
    <property type="term" value="F:ATP binding"/>
    <property type="evidence" value="ECO:0007669"/>
    <property type="project" value="UniProtKB-KW"/>
</dbReference>
<evidence type="ECO:0000256" key="1">
    <source>
        <dbReference type="ARBA" id="ARBA00000085"/>
    </source>
</evidence>
<keyword evidence="7" id="KW-0067">ATP-binding</keyword>
<dbReference type="Proteomes" id="UP000472580">
    <property type="component" value="Unassembled WGS sequence"/>
</dbReference>
<evidence type="ECO:0000256" key="9">
    <source>
        <dbReference type="SAM" id="Phobius"/>
    </source>
</evidence>
<dbReference type="CDD" id="cd00075">
    <property type="entry name" value="HATPase"/>
    <property type="match status" value="1"/>
</dbReference>
<keyword evidence="13" id="KW-1185">Reference proteome</keyword>
<evidence type="ECO:0000256" key="7">
    <source>
        <dbReference type="ARBA" id="ARBA00022840"/>
    </source>
</evidence>
<dbReference type="PANTHER" id="PTHR43065:SF10">
    <property type="entry name" value="PEROXIDE STRESS-ACTIVATED HISTIDINE KINASE MAK3"/>
    <property type="match status" value="1"/>
</dbReference>
<evidence type="ECO:0000256" key="3">
    <source>
        <dbReference type="ARBA" id="ARBA00022553"/>
    </source>
</evidence>
<evidence type="ECO:0000256" key="10">
    <source>
        <dbReference type="SAM" id="SignalP"/>
    </source>
</evidence>
<evidence type="ECO:0000256" key="5">
    <source>
        <dbReference type="ARBA" id="ARBA00022741"/>
    </source>
</evidence>
<reference evidence="12 13" key="1">
    <citation type="submission" date="2019-12" db="EMBL/GenBank/DDBJ databases">
        <title>Microbes associate with the intestines of laboratory mice.</title>
        <authorList>
            <person name="Navarre W."/>
            <person name="Wong E."/>
        </authorList>
    </citation>
    <scope>NUCLEOTIDE SEQUENCE [LARGE SCALE GENOMIC DNA]</scope>
    <source>
        <strain evidence="12 13">NM82_D38</strain>
    </source>
</reference>
<proteinExistence type="predicted"/>
<feature type="domain" description="Histidine kinase" evidence="11">
    <location>
        <begin position="376"/>
        <end position="588"/>
    </location>
</feature>
<dbReference type="Gene3D" id="3.30.565.10">
    <property type="entry name" value="Histidine kinase-like ATPase, C-terminal domain"/>
    <property type="match status" value="1"/>
</dbReference>
<protein>
    <recommendedName>
        <fullName evidence="2">histidine kinase</fullName>
        <ecNumber evidence="2">2.7.13.3</ecNumber>
    </recommendedName>
</protein>
<accession>A0A6L6YL78</accession>
<dbReference type="GO" id="GO:0000155">
    <property type="term" value="F:phosphorelay sensor kinase activity"/>
    <property type="evidence" value="ECO:0007669"/>
    <property type="project" value="InterPro"/>
</dbReference>
<dbReference type="Pfam" id="PF12974">
    <property type="entry name" value="Phosphonate-bd"/>
    <property type="match status" value="1"/>
</dbReference>
<dbReference type="InterPro" id="IPR003661">
    <property type="entry name" value="HisK_dim/P_dom"/>
</dbReference>
<comment type="caution">
    <text evidence="12">The sequence shown here is derived from an EMBL/GenBank/DDBJ whole genome shotgun (WGS) entry which is preliminary data.</text>
</comment>
<comment type="catalytic activity">
    <reaction evidence="1">
        <text>ATP + protein L-histidine = ADP + protein N-phospho-L-histidine.</text>
        <dbReference type="EC" id="2.7.13.3"/>
    </reaction>
</comment>
<dbReference type="RefSeq" id="WP_160334306.1">
    <property type="nucleotide sequence ID" value="NZ_WSRP01000003.1"/>
</dbReference>
<keyword evidence="8" id="KW-0902">Two-component regulatory system</keyword>
<keyword evidence="9" id="KW-0812">Transmembrane</keyword>
<dbReference type="Pfam" id="PF00512">
    <property type="entry name" value="HisKA"/>
    <property type="match status" value="1"/>
</dbReference>
<dbReference type="SUPFAM" id="SSF47384">
    <property type="entry name" value="Homodimeric domain of signal transducing histidine kinase"/>
    <property type="match status" value="1"/>
</dbReference>
<dbReference type="EC" id="2.7.13.3" evidence="2"/>
<dbReference type="SMART" id="SM00387">
    <property type="entry name" value="HATPase_c"/>
    <property type="match status" value="1"/>
</dbReference>
<dbReference type="SMART" id="SM00388">
    <property type="entry name" value="HisKA"/>
    <property type="match status" value="1"/>
</dbReference>
<evidence type="ECO:0000256" key="4">
    <source>
        <dbReference type="ARBA" id="ARBA00022679"/>
    </source>
</evidence>
<keyword evidence="4" id="KW-0808">Transferase</keyword>
<dbReference type="EMBL" id="WSRP01000003">
    <property type="protein sequence ID" value="MVX55871.1"/>
    <property type="molecule type" value="Genomic_DNA"/>
</dbReference>
<dbReference type="InterPro" id="IPR036097">
    <property type="entry name" value="HisK_dim/P_sf"/>
</dbReference>
<keyword evidence="9" id="KW-1133">Transmembrane helix</keyword>
<keyword evidence="3" id="KW-0597">Phosphoprotein</keyword>
<dbReference type="InterPro" id="IPR005467">
    <property type="entry name" value="His_kinase_dom"/>
</dbReference>
<feature type="chain" id="PRO_5026737868" description="histidine kinase" evidence="10">
    <location>
        <begin position="23"/>
        <end position="603"/>
    </location>
</feature>
<keyword evidence="9" id="KW-0472">Membrane</keyword>
<name>A0A6L6YL78_9BURK</name>
<dbReference type="PROSITE" id="PS50109">
    <property type="entry name" value="HIS_KIN"/>
    <property type="match status" value="1"/>
</dbReference>
<dbReference type="AlphaFoldDB" id="A0A6L6YL78"/>
<evidence type="ECO:0000313" key="13">
    <source>
        <dbReference type="Proteomes" id="UP000472580"/>
    </source>
</evidence>
<evidence type="ECO:0000256" key="2">
    <source>
        <dbReference type="ARBA" id="ARBA00012438"/>
    </source>
</evidence>
<evidence type="ECO:0000256" key="6">
    <source>
        <dbReference type="ARBA" id="ARBA00022777"/>
    </source>
</evidence>
<dbReference type="Gene3D" id="1.10.287.130">
    <property type="match status" value="1"/>
</dbReference>
<gene>
    <name evidence="12" type="ORF">E5987_01445</name>
</gene>
<keyword evidence="6" id="KW-0418">Kinase</keyword>
<feature type="transmembrane region" description="Helical" evidence="9">
    <location>
        <begin position="310"/>
        <end position="329"/>
    </location>
</feature>
<feature type="signal peptide" evidence="10">
    <location>
        <begin position="1"/>
        <end position="22"/>
    </location>
</feature>
<dbReference type="SUPFAM" id="SSF55874">
    <property type="entry name" value="ATPase domain of HSP90 chaperone/DNA topoisomerase II/histidine kinase"/>
    <property type="match status" value="1"/>
</dbReference>
<dbReference type="InterPro" id="IPR036890">
    <property type="entry name" value="HATPase_C_sf"/>
</dbReference>
<dbReference type="InterPro" id="IPR003594">
    <property type="entry name" value="HATPase_dom"/>
</dbReference>
<sequence length="603" mass="66834">MKPFILISLIAVELLCAPVAFAEVKAHPPLVFVINSAVNPLLNQAFVNETIETIRRNVYPRRLEVKYAELPEIEEMMEKKTADFYLATSSTVRRFQDIGLRDMVTASSPFSKDPNKSEGSLIIVNAGRKDLNTIDDLKGKKAAAGRVTAFGMYLAAMGEVAKAGYNPQQFFSGTSFYGLDRDKIIEDVLTGKADVGILRICYLEDAVNRKVVDPTRLKFINLQPEDEHICLHSTALYPNWSIGSSPNLPAAYVSAVTAALIHQKPTALGIHWSVASDYTELDTLLRALNLGAYQRFSRLWFGRMLHEYKYVLLGAGAMLLLLLTYTYLVSKLVERRTRQLRVSLERENKTFQEAKAANERLLRMQRAGVVGQVSGLIAHELNQPLASIKLYARALQRASEAGTLTEAKMKEVLEEMRADADMASAIVDRVRQYAKGRDSGRQTLALSELAAKSIREFNRQTGSESGIVTCFNSRAIVYVNALEIELCIVNLLRNASEALTKQNIKHPKITVSIFEDAKRAELRICDNGNLSEEKLSLFNEPTQSDKSSGLGLGLQIVRGIVENHGGKISFSRNNVGGLSVLITLPLHEANHGKKAAENAHTNR</sequence>
<dbReference type="Pfam" id="PF02518">
    <property type="entry name" value="HATPase_c"/>
    <property type="match status" value="1"/>
</dbReference>
<organism evidence="12 13">
    <name type="scientific">Parasutterella muris</name>
    <dbReference type="NCBI Taxonomy" id="2565572"/>
    <lineage>
        <taxon>Bacteria</taxon>
        <taxon>Pseudomonadati</taxon>
        <taxon>Pseudomonadota</taxon>
        <taxon>Betaproteobacteria</taxon>
        <taxon>Burkholderiales</taxon>
        <taxon>Sutterellaceae</taxon>
        <taxon>Parasutterella</taxon>
    </lineage>
</organism>
<keyword evidence="5" id="KW-0547">Nucleotide-binding</keyword>